<sequence length="53" mass="5893">MGRPLPLLRFANAFIPTGKCEATHHDDRRANVRQGKTCRDIAGLDTTKERGIS</sequence>
<proteinExistence type="predicted"/>
<accession>A0A1L3LYS5</accession>
<keyword evidence="2" id="KW-1185">Reference proteome</keyword>
<geneLocation type="plasmid" evidence="1 2">
    <name>C</name>
</geneLocation>
<dbReference type="AlphaFoldDB" id="A0A1L3LYS5"/>
<evidence type="ECO:0000313" key="2">
    <source>
        <dbReference type="Proteomes" id="UP000182306"/>
    </source>
</evidence>
<organism evidence="1 2">
    <name type="scientific">Sinorhizobium americanum</name>
    <dbReference type="NCBI Taxonomy" id="194963"/>
    <lineage>
        <taxon>Bacteria</taxon>
        <taxon>Pseudomonadati</taxon>
        <taxon>Pseudomonadota</taxon>
        <taxon>Alphaproteobacteria</taxon>
        <taxon>Hyphomicrobiales</taxon>
        <taxon>Rhizobiaceae</taxon>
        <taxon>Sinorhizobium/Ensifer group</taxon>
        <taxon>Sinorhizobium</taxon>
    </lineage>
</organism>
<gene>
    <name evidence="1" type="ORF">SAMCFNEI73_pC1551</name>
</gene>
<keyword evidence="1" id="KW-0614">Plasmid</keyword>
<name>A0A1L3LYS5_9HYPH</name>
<evidence type="ECO:0000313" key="1">
    <source>
        <dbReference type="EMBL" id="APG95255.1"/>
    </source>
</evidence>
<dbReference type="EMBL" id="CP013110">
    <property type="protein sequence ID" value="APG95255.1"/>
    <property type="molecule type" value="Genomic_DNA"/>
</dbReference>
<reference evidence="1 2" key="1">
    <citation type="submission" date="2015-10" db="EMBL/GenBank/DDBJ databases">
        <title>Genomic differences between typical nodule nitrogen-fixing rhizobial strains and those coming from bean seeds.</title>
        <authorList>
            <person name="Peralta H."/>
            <person name="Aguilar-Vera A."/>
            <person name="Diaz R."/>
            <person name="Mora Y."/>
            <person name="Martinez-Batallar G."/>
            <person name="Salazar E."/>
            <person name="Vargas-Lagunas C."/>
            <person name="Encarnacion S."/>
            <person name="Girard L."/>
            <person name="Mora J."/>
        </authorList>
    </citation>
    <scope>NUCLEOTIDE SEQUENCE [LARGE SCALE GENOMIC DNA]</scope>
    <source>
        <strain evidence="1 2">CFNEI 73</strain>
        <plasmid evidence="1 2">C</plasmid>
    </source>
</reference>
<dbReference type="KEGG" id="same:SAMCFNEI73_pC1551"/>
<dbReference type="Proteomes" id="UP000182306">
    <property type="component" value="Plasmid C"/>
</dbReference>
<protein>
    <submittedName>
        <fullName evidence="1">Uncharacterized protein</fullName>
    </submittedName>
</protein>